<dbReference type="AlphaFoldDB" id="A0A222FK39"/>
<feature type="domain" description="SWIM-type" evidence="2">
    <location>
        <begin position="153"/>
        <end position="183"/>
    </location>
</feature>
<gene>
    <name evidence="3" type="ORF">CHH28_12255</name>
</gene>
<keyword evidence="4" id="KW-1185">Reference proteome</keyword>
<dbReference type="KEGG" id="bsan:CHH28_12255"/>
<dbReference type="OrthoDB" id="7033700at2"/>
<keyword evidence="1" id="KW-0862">Zinc</keyword>
<proteinExistence type="predicted"/>
<dbReference type="PROSITE" id="PS50966">
    <property type="entry name" value="ZF_SWIM"/>
    <property type="match status" value="2"/>
</dbReference>
<keyword evidence="1" id="KW-0479">Metal-binding</keyword>
<dbReference type="RefSeq" id="WP_094060575.1">
    <property type="nucleotide sequence ID" value="NZ_CP022530.1"/>
</dbReference>
<evidence type="ECO:0000313" key="4">
    <source>
        <dbReference type="Proteomes" id="UP000202440"/>
    </source>
</evidence>
<dbReference type="EMBL" id="CP022530">
    <property type="protein sequence ID" value="ASP39397.1"/>
    <property type="molecule type" value="Genomic_DNA"/>
</dbReference>
<dbReference type="InterPro" id="IPR007527">
    <property type="entry name" value="Znf_SWIM"/>
</dbReference>
<name>A0A222FK39_9GAMM</name>
<organism evidence="3 4">
    <name type="scientific">Bacterioplanes sanyensis</name>
    <dbReference type="NCBI Taxonomy" id="1249553"/>
    <lineage>
        <taxon>Bacteria</taxon>
        <taxon>Pseudomonadati</taxon>
        <taxon>Pseudomonadota</taxon>
        <taxon>Gammaproteobacteria</taxon>
        <taxon>Oceanospirillales</taxon>
        <taxon>Oceanospirillaceae</taxon>
        <taxon>Bacterioplanes</taxon>
    </lineage>
</organism>
<keyword evidence="1" id="KW-0863">Zinc-finger</keyword>
<accession>A0A222FK39</accession>
<feature type="domain" description="SWIM-type" evidence="2">
    <location>
        <begin position="51"/>
        <end position="84"/>
    </location>
</feature>
<reference evidence="3 4" key="1">
    <citation type="submission" date="2017-07" db="EMBL/GenBank/DDBJ databases">
        <title>Annotated genome sequence of Bacterioplanes sanyensis isolated from Red Sea.</title>
        <authorList>
            <person name="Rehman Z.U."/>
        </authorList>
    </citation>
    <scope>NUCLEOTIDE SEQUENCE [LARGE SCALE GENOMIC DNA]</scope>
    <source>
        <strain evidence="3 4">NV9</strain>
    </source>
</reference>
<evidence type="ECO:0000256" key="1">
    <source>
        <dbReference type="PROSITE-ProRule" id="PRU00325"/>
    </source>
</evidence>
<evidence type="ECO:0000259" key="2">
    <source>
        <dbReference type="PROSITE" id="PS50966"/>
    </source>
</evidence>
<protein>
    <recommendedName>
        <fullName evidence="2">SWIM-type domain-containing protein</fullName>
    </recommendedName>
</protein>
<sequence length="472" mass="53101">MKTWLLGLNESYLAAWANKGLVRRGLKCLGDQDPSRWQWQDHQISGDIDGHQLLLTGEDVTHLSCSCVAPGPCFHQVAFLLGLKTWLESQGEESTPEAQPEPWEIDQQTFESHFGLAVRRKAYEWQVDGLSCEIDKHRDGVDALLYEKELRRMVVPLGSIKASRCSCKVDLCSHLASLMVQLNPALQLPEPTLEEVQCQAIQQCEDWLDGLMISGVAGLAESQMQQGQALVNELKQADLPRLSSMLAGLQAWLQMERHPQRMRPQGDYVRRLQQLSLLMAGLRQEKPPVARLKLMGRHRRNYYVAPKMSLLCLGVALWRSPQGMEGYRSYFYHQQQRRLVTLAEGRNASDFWSAKQGLSEAKLAQHGLMSLAGQHITLTNALLSPDGQLRGAPTTLLESEGQWGWSQLAPLLQTVEYWQQQLGRLQGQWWSDQGVTLACIGVSQLTPWTADPLNQHYQAQCVDHQGGDFCSG</sequence>
<dbReference type="Proteomes" id="UP000202440">
    <property type="component" value="Chromosome"/>
</dbReference>
<dbReference type="GO" id="GO:0008270">
    <property type="term" value="F:zinc ion binding"/>
    <property type="evidence" value="ECO:0007669"/>
    <property type="project" value="UniProtKB-KW"/>
</dbReference>
<evidence type="ECO:0000313" key="3">
    <source>
        <dbReference type="EMBL" id="ASP39397.1"/>
    </source>
</evidence>